<dbReference type="Proteomes" id="UP000285532">
    <property type="component" value="Unassembled WGS sequence"/>
</dbReference>
<reference evidence="1 3" key="2">
    <citation type="journal article" date="2018" name="Genome Announc.">
        <title>Draft Genome Sequence of Lactobacillus paracasei DUP 13076, Which Exhibits Potent Antipathogenic Effects against Salmonella enterica Serovars Enteritidis, Typhimurium, and Heidelberg.</title>
        <authorList>
            <person name="Muyyarikkandy M.S."/>
            <person name="Alqahtani F.H."/>
            <person name="Mandoiu I."/>
            <person name="Amalaradjou M.A."/>
        </authorList>
    </citation>
    <scope>NUCLEOTIDE SEQUENCE [LARGE SCALE GENOMIC DNA]</scope>
    <source>
        <strain evidence="1 3">DUP 13076</strain>
    </source>
</reference>
<reference evidence="2 4" key="1">
    <citation type="journal article" date="2018" name="Front. Microbiol.">
        <title>Conversion of Methionine to Cysteine in Lactobacillus paracasei Depends on the Highly Mobile cysK-ctl-cysE Gene Cluster.</title>
        <authorList>
            <person name="Wuthrich D."/>
            <person name="Irmler S."/>
            <person name="Berthoud H."/>
            <person name="Guggenbuhl B."/>
            <person name="Eugster E."/>
            <person name="Bruggmann R."/>
        </authorList>
    </citation>
    <scope>NUCLEOTIDE SEQUENCE [LARGE SCALE GENOMIC DNA]</scope>
    <source>
        <strain evidence="2 4">FAM18172</strain>
    </source>
</reference>
<proteinExistence type="predicted"/>
<evidence type="ECO:0000313" key="1">
    <source>
        <dbReference type="EMBL" id="PLC45897.1"/>
    </source>
</evidence>
<dbReference type="EMBL" id="PKQJ01000011">
    <property type="protein sequence ID" value="PLC45897.1"/>
    <property type="molecule type" value="Genomic_DNA"/>
</dbReference>
<accession>A0A0E2LXA7</accession>
<sequence>MGKHLTVYDTEYWRRNALFTLEEEHRAKQIIPGRTWTEATKQINFEFEMNLTSRQIRNWGHRHHVYAAEIIDNSEPDVKIDPVREQRNKLLKVNQTLNRLNSGIKTRRVRGWRYV</sequence>
<evidence type="ECO:0000313" key="3">
    <source>
        <dbReference type="Proteomes" id="UP000234512"/>
    </source>
</evidence>
<protein>
    <submittedName>
        <fullName evidence="1">Uncharacterized protein</fullName>
    </submittedName>
</protein>
<name>A0A0E2LXA7_LACPA</name>
<gene>
    <name evidence="1" type="ORF">C0Q90_09895</name>
    <name evidence="2" type="ORF">FAM18172_00940</name>
</gene>
<dbReference type="RefSeq" id="WP_014951787.1">
    <property type="nucleotide sequence ID" value="NC_010999.1"/>
</dbReference>
<dbReference type="EMBL" id="LKFU01000046">
    <property type="protein sequence ID" value="RND87416.1"/>
    <property type="molecule type" value="Genomic_DNA"/>
</dbReference>
<dbReference type="AlphaFoldDB" id="A0A0E2LXA7"/>
<organism evidence="1 3">
    <name type="scientific">Lacticaseibacillus paracasei</name>
    <name type="common">Lactobacillus paracasei</name>
    <dbReference type="NCBI Taxonomy" id="1597"/>
    <lineage>
        <taxon>Bacteria</taxon>
        <taxon>Bacillati</taxon>
        <taxon>Bacillota</taxon>
        <taxon>Bacilli</taxon>
        <taxon>Lactobacillales</taxon>
        <taxon>Lactobacillaceae</taxon>
        <taxon>Lacticaseibacillus</taxon>
    </lineage>
</organism>
<evidence type="ECO:0000313" key="4">
    <source>
        <dbReference type="Proteomes" id="UP000285532"/>
    </source>
</evidence>
<evidence type="ECO:0000313" key="2">
    <source>
        <dbReference type="EMBL" id="RND87416.1"/>
    </source>
</evidence>
<accession>K0N714</accession>
<comment type="caution">
    <text evidence="1">The sequence shown here is derived from an EMBL/GenBank/DDBJ whole genome shotgun (WGS) entry which is preliminary data.</text>
</comment>
<dbReference type="Proteomes" id="UP000234512">
    <property type="component" value="Unassembled WGS sequence"/>
</dbReference>